<name>A0ACB7RTF3_HYAAI</name>
<proteinExistence type="predicted"/>
<reference evidence="1" key="1">
    <citation type="submission" date="2020-05" db="EMBL/GenBank/DDBJ databases">
        <title>Large-scale comparative analyses of tick genomes elucidate their genetic diversity and vector capacities.</title>
        <authorList>
            <person name="Jia N."/>
            <person name="Wang J."/>
            <person name="Shi W."/>
            <person name="Du L."/>
            <person name="Sun Y."/>
            <person name="Zhan W."/>
            <person name="Jiang J."/>
            <person name="Wang Q."/>
            <person name="Zhang B."/>
            <person name="Ji P."/>
            <person name="Sakyi L.B."/>
            <person name="Cui X."/>
            <person name="Yuan T."/>
            <person name="Jiang B."/>
            <person name="Yang W."/>
            <person name="Lam T.T.-Y."/>
            <person name="Chang Q."/>
            <person name="Ding S."/>
            <person name="Wang X."/>
            <person name="Zhu J."/>
            <person name="Ruan X."/>
            <person name="Zhao L."/>
            <person name="Wei J."/>
            <person name="Que T."/>
            <person name="Du C."/>
            <person name="Cheng J."/>
            <person name="Dai P."/>
            <person name="Han X."/>
            <person name="Huang E."/>
            <person name="Gao Y."/>
            <person name="Liu J."/>
            <person name="Shao H."/>
            <person name="Ye R."/>
            <person name="Li L."/>
            <person name="Wei W."/>
            <person name="Wang X."/>
            <person name="Wang C."/>
            <person name="Yang T."/>
            <person name="Huo Q."/>
            <person name="Li W."/>
            <person name="Guo W."/>
            <person name="Chen H."/>
            <person name="Zhou L."/>
            <person name="Ni X."/>
            <person name="Tian J."/>
            <person name="Zhou Y."/>
            <person name="Sheng Y."/>
            <person name="Liu T."/>
            <person name="Pan Y."/>
            <person name="Xia L."/>
            <person name="Li J."/>
            <person name="Zhao F."/>
            <person name="Cao W."/>
        </authorList>
    </citation>
    <scope>NUCLEOTIDE SEQUENCE</scope>
    <source>
        <strain evidence="1">Hyas-2018</strain>
    </source>
</reference>
<gene>
    <name evidence="1" type="ORF">HPB50_001170</name>
</gene>
<accession>A0ACB7RTF3</accession>
<dbReference type="EMBL" id="CM023487">
    <property type="protein sequence ID" value="KAH6925124.1"/>
    <property type="molecule type" value="Genomic_DNA"/>
</dbReference>
<sequence length="287" mass="32324">MGSVEVEGDSGRPQHERHLDLLDKFSQSKRQLEQLLDTNDLAQLDEKLQDLQASLVVITEVAGHLPAASLRWVQEQFGALRAQVDEVRERLKPRKRFAFKSVRSARGADGDARPEGKGEPAPNFPAGALTDASTVGFQGRSGETLMLSEVSGKDTELDSLENCQVTIQCCPATLFARRLKNCRVRCGPVASSVFVEECEGCTFHVACHQLRVHDSRKCEFRVHIQTRSIIEDSKELLFGKYDFEYDGDERDWCASLLDRTVNNWSKVDDFNWLATDKPSPNWNLLQE</sequence>
<comment type="caution">
    <text evidence="1">The sequence shown here is derived from an EMBL/GenBank/DDBJ whole genome shotgun (WGS) entry which is preliminary data.</text>
</comment>
<dbReference type="Proteomes" id="UP000821845">
    <property type="component" value="Chromosome 7"/>
</dbReference>
<keyword evidence="2" id="KW-1185">Reference proteome</keyword>
<evidence type="ECO:0000313" key="1">
    <source>
        <dbReference type="EMBL" id="KAH6925124.1"/>
    </source>
</evidence>
<protein>
    <submittedName>
        <fullName evidence="1">Uncharacterized protein</fullName>
    </submittedName>
</protein>
<evidence type="ECO:0000313" key="2">
    <source>
        <dbReference type="Proteomes" id="UP000821845"/>
    </source>
</evidence>
<organism evidence="1 2">
    <name type="scientific">Hyalomma asiaticum</name>
    <name type="common">Tick</name>
    <dbReference type="NCBI Taxonomy" id="266040"/>
    <lineage>
        <taxon>Eukaryota</taxon>
        <taxon>Metazoa</taxon>
        <taxon>Ecdysozoa</taxon>
        <taxon>Arthropoda</taxon>
        <taxon>Chelicerata</taxon>
        <taxon>Arachnida</taxon>
        <taxon>Acari</taxon>
        <taxon>Parasitiformes</taxon>
        <taxon>Ixodida</taxon>
        <taxon>Ixodoidea</taxon>
        <taxon>Ixodidae</taxon>
        <taxon>Hyalomminae</taxon>
        <taxon>Hyalomma</taxon>
    </lineage>
</organism>